<keyword evidence="4" id="KW-0963">Cytoplasm</keyword>
<keyword evidence="5 10" id="KW-0479">Metal-binding</keyword>
<gene>
    <name evidence="13" type="ORF">Pmani_028180</name>
    <name evidence="12" type="ORF">Pmani_029789</name>
</gene>
<accession>A0AAE1TTI2</accession>
<dbReference type="InterPro" id="IPR002933">
    <property type="entry name" value="Peptidase_M20"/>
</dbReference>
<evidence type="ECO:0000256" key="2">
    <source>
        <dbReference type="ARBA" id="ARBA00006247"/>
    </source>
</evidence>
<dbReference type="InterPro" id="IPR010159">
    <property type="entry name" value="N-acyl_aa_amidohydrolase"/>
</dbReference>
<comment type="caution">
    <text evidence="12">The sequence shown here is derived from an EMBL/GenBank/DDBJ whole genome shotgun (WGS) entry which is preliminary data.</text>
</comment>
<dbReference type="PANTHER" id="PTHR45892">
    <property type="entry name" value="AMINOACYLASE-1"/>
    <property type="match status" value="1"/>
</dbReference>
<proteinExistence type="inferred from homology"/>
<dbReference type="Gene3D" id="1.10.150.900">
    <property type="match status" value="1"/>
</dbReference>
<evidence type="ECO:0000256" key="7">
    <source>
        <dbReference type="ARBA" id="ARBA00022833"/>
    </source>
</evidence>
<dbReference type="InterPro" id="IPR052083">
    <property type="entry name" value="Aminoacylase-1_M20A"/>
</dbReference>
<dbReference type="EMBL" id="JAWZYT010003565">
    <property type="protein sequence ID" value="KAK4297813.1"/>
    <property type="molecule type" value="Genomic_DNA"/>
</dbReference>
<evidence type="ECO:0000256" key="3">
    <source>
        <dbReference type="ARBA" id="ARBA00011913"/>
    </source>
</evidence>
<evidence type="ECO:0000256" key="6">
    <source>
        <dbReference type="ARBA" id="ARBA00022801"/>
    </source>
</evidence>
<comment type="cofactor">
    <cofactor evidence="10">
        <name>Zn(2+)</name>
        <dbReference type="ChEBI" id="CHEBI:29105"/>
    </cofactor>
    <text evidence="10">Binds 2 Zn(2+) ions per subunit.</text>
</comment>
<dbReference type="FunFam" id="1.10.150.900:FF:000001">
    <property type="entry name" value="Aminoacylase-1, putative"/>
    <property type="match status" value="1"/>
</dbReference>
<dbReference type="PANTHER" id="PTHR45892:SF1">
    <property type="entry name" value="AMINOACYLASE-1"/>
    <property type="match status" value="1"/>
</dbReference>
<evidence type="ECO:0000259" key="11">
    <source>
        <dbReference type="Pfam" id="PF07687"/>
    </source>
</evidence>
<evidence type="ECO:0000256" key="5">
    <source>
        <dbReference type="ARBA" id="ARBA00022723"/>
    </source>
</evidence>
<name>A0AAE1TTI2_9EUCA</name>
<keyword evidence="7 10" id="KW-0862">Zinc</keyword>
<dbReference type="Pfam" id="PF07687">
    <property type="entry name" value="M20_dimer"/>
    <property type="match status" value="1"/>
</dbReference>
<dbReference type="GO" id="GO:0004046">
    <property type="term" value="F:aminoacylase activity"/>
    <property type="evidence" value="ECO:0007669"/>
    <property type="project" value="UniProtKB-EC"/>
</dbReference>
<feature type="binding site" evidence="10">
    <location>
        <position position="109"/>
    </location>
    <ligand>
        <name>Zn(2+)</name>
        <dbReference type="ChEBI" id="CHEBI:29105"/>
        <label>1</label>
    </ligand>
</feature>
<evidence type="ECO:0000313" key="14">
    <source>
        <dbReference type="Proteomes" id="UP001292094"/>
    </source>
</evidence>
<dbReference type="PROSITE" id="PS00758">
    <property type="entry name" value="ARGE_DAPE_CPG2_1"/>
    <property type="match status" value="1"/>
</dbReference>
<keyword evidence="6" id="KW-0378">Hydrolase</keyword>
<dbReference type="Pfam" id="PF01546">
    <property type="entry name" value="Peptidase_M20"/>
    <property type="match status" value="1"/>
</dbReference>
<dbReference type="GO" id="GO:0006520">
    <property type="term" value="P:amino acid metabolic process"/>
    <property type="evidence" value="ECO:0007669"/>
    <property type="project" value="InterPro"/>
</dbReference>
<dbReference type="EC" id="3.5.1.14" evidence="3"/>
<evidence type="ECO:0000256" key="8">
    <source>
        <dbReference type="ARBA" id="ARBA00029656"/>
    </source>
</evidence>
<evidence type="ECO:0000256" key="1">
    <source>
        <dbReference type="ARBA" id="ARBA00004496"/>
    </source>
</evidence>
<dbReference type="InterPro" id="IPR001261">
    <property type="entry name" value="ArgE/DapE_CS"/>
</dbReference>
<sequence length="401" mass="45494">MAAKEHPAVTNFRNYIRIKTVHPNPDYASCTRFLQQQAQELGAEFQVVECVPGMPSVIMTVTGQDPSLPTLLLNSHTDVVPVFPEFWKYDPFDAHKDEKGDIYGRGTQDMKCVGIQYLEALKRFKKEGHSFLRTVHLTFVPDEEVGGVGGMEELVQTEVFKKMNVGLALDEGYANPAEKMIVFYGERSPFWMMVTCQGQPGHGSQFLPDTAGEKLRRIINSFMNFRDEEKQKLKDNPSLTLGDVVTVNLTKLEGGVQFNVVPAELKVGFDIRICPSQLDTFEKKVQEWCKEAGEDISYEVPVKYFKASELTCVEDGKNKWWDTFAAACKKVNVQLQKEVFPAATDSRFIRKAGINALGFSPMNNMPRLLHDHNEFLNEKVFLRGIDIYYQLILDLANLKPF</sequence>
<dbReference type="PIRSF" id="PIRSF036696">
    <property type="entry name" value="ACY-1"/>
    <property type="match status" value="1"/>
</dbReference>
<dbReference type="FunFam" id="3.30.70.360:FF:000005">
    <property type="entry name" value="Putative Aminoacylase-1"/>
    <property type="match status" value="1"/>
</dbReference>
<feature type="binding site" evidence="10">
    <location>
        <position position="144"/>
    </location>
    <ligand>
        <name>Zn(2+)</name>
        <dbReference type="ChEBI" id="CHEBI:29105"/>
        <label>2</label>
    </ligand>
</feature>
<reference evidence="12" key="1">
    <citation type="submission" date="2023-11" db="EMBL/GenBank/DDBJ databases">
        <title>Genome assemblies of two species of porcelain crab, Petrolisthes cinctipes and Petrolisthes manimaculis (Anomura: Porcellanidae).</title>
        <authorList>
            <person name="Angst P."/>
        </authorList>
    </citation>
    <scope>NUCLEOTIDE SEQUENCE</scope>
    <source>
        <strain evidence="12">PB745_02</strain>
        <tissue evidence="12">Gill</tissue>
    </source>
</reference>
<dbReference type="SUPFAM" id="SSF55031">
    <property type="entry name" value="Bacterial exopeptidase dimerisation domain"/>
    <property type="match status" value="1"/>
</dbReference>
<dbReference type="GO" id="GO:0005737">
    <property type="term" value="C:cytoplasm"/>
    <property type="evidence" value="ECO:0007669"/>
    <property type="project" value="UniProtKB-SubCell"/>
</dbReference>
<evidence type="ECO:0000256" key="4">
    <source>
        <dbReference type="ARBA" id="ARBA00022490"/>
    </source>
</evidence>
<dbReference type="EMBL" id="JAWZYT010003218">
    <property type="protein sequence ID" value="KAK4299553.1"/>
    <property type="molecule type" value="Genomic_DNA"/>
</dbReference>
<feature type="active site" evidence="9">
    <location>
        <position position="78"/>
    </location>
</feature>
<comment type="subcellular location">
    <subcellularLocation>
        <location evidence="1">Cytoplasm</location>
    </subcellularLocation>
</comment>
<feature type="domain" description="Peptidase M20 dimerisation" evidence="11">
    <location>
        <begin position="184"/>
        <end position="294"/>
    </location>
</feature>
<evidence type="ECO:0000256" key="9">
    <source>
        <dbReference type="PIRSR" id="PIRSR036696-1"/>
    </source>
</evidence>
<evidence type="ECO:0000313" key="13">
    <source>
        <dbReference type="EMBL" id="KAK4299553.1"/>
    </source>
</evidence>
<evidence type="ECO:0000256" key="10">
    <source>
        <dbReference type="PIRSR" id="PIRSR036696-2"/>
    </source>
</evidence>
<dbReference type="GO" id="GO:0046872">
    <property type="term" value="F:metal ion binding"/>
    <property type="evidence" value="ECO:0007669"/>
    <property type="project" value="UniProtKB-KW"/>
</dbReference>
<dbReference type="NCBIfam" id="TIGR01880">
    <property type="entry name" value="Ac-peptdase-euk"/>
    <property type="match status" value="1"/>
</dbReference>
<feature type="active site" description="Proton acceptor" evidence="9">
    <location>
        <position position="143"/>
    </location>
</feature>
<evidence type="ECO:0000313" key="12">
    <source>
        <dbReference type="EMBL" id="KAK4297813.1"/>
    </source>
</evidence>
<dbReference type="SUPFAM" id="SSF53187">
    <property type="entry name" value="Zn-dependent exopeptidases"/>
    <property type="match status" value="1"/>
</dbReference>
<feature type="binding site" evidence="10">
    <location>
        <position position="171"/>
    </location>
    <ligand>
        <name>Zn(2+)</name>
        <dbReference type="ChEBI" id="CHEBI:29105"/>
        <label>1</label>
    </ligand>
</feature>
<dbReference type="PROSITE" id="PS00759">
    <property type="entry name" value="ARGE_DAPE_CPG2_2"/>
    <property type="match status" value="1"/>
</dbReference>
<dbReference type="Proteomes" id="UP001292094">
    <property type="component" value="Unassembled WGS sequence"/>
</dbReference>
<feature type="binding site" evidence="10">
    <location>
        <position position="76"/>
    </location>
    <ligand>
        <name>Zn(2+)</name>
        <dbReference type="ChEBI" id="CHEBI:29105"/>
        <label>1</label>
    </ligand>
</feature>
<dbReference type="AlphaFoldDB" id="A0AAE1TTI2"/>
<feature type="binding site" evidence="10">
    <location>
        <position position="370"/>
    </location>
    <ligand>
        <name>Zn(2+)</name>
        <dbReference type="ChEBI" id="CHEBI:29105"/>
        <label>2</label>
    </ligand>
</feature>
<protein>
    <recommendedName>
        <fullName evidence="3">N-acyl-aliphatic-L-amino acid amidohydrolase</fullName>
        <ecNumber evidence="3">3.5.1.14</ecNumber>
    </recommendedName>
    <alternativeName>
        <fullName evidence="8">N-acyl-L-amino-acid amidohydrolase</fullName>
    </alternativeName>
</protein>
<organism evidence="12 14">
    <name type="scientific">Petrolisthes manimaculis</name>
    <dbReference type="NCBI Taxonomy" id="1843537"/>
    <lineage>
        <taxon>Eukaryota</taxon>
        <taxon>Metazoa</taxon>
        <taxon>Ecdysozoa</taxon>
        <taxon>Arthropoda</taxon>
        <taxon>Crustacea</taxon>
        <taxon>Multicrustacea</taxon>
        <taxon>Malacostraca</taxon>
        <taxon>Eumalacostraca</taxon>
        <taxon>Eucarida</taxon>
        <taxon>Decapoda</taxon>
        <taxon>Pleocyemata</taxon>
        <taxon>Anomura</taxon>
        <taxon>Galatheoidea</taxon>
        <taxon>Porcellanidae</taxon>
        <taxon>Petrolisthes</taxon>
    </lineage>
</organism>
<dbReference type="CDD" id="cd05646">
    <property type="entry name" value="M20_AcylaseI_like"/>
    <property type="match status" value="1"/>
</dbReference>
<feature type="binding site" evidence="10">
    <location>
        <position position="109"/>
    </location>
    <ligand>
        <name>Zn(2+)</name>
        <dbReference type="ChEBI" id="CHEBI:29105"/>
        <label>2</label>
    </ligand>
</feature>
<comment type="similarity">
    <text evidence="2">Belongs to the peptidase M20A family.</text>
</comment>
<dbReference type="Gene3D" id="3.40.630.10">
    <property type="entry name" value="Zn peptidases"/>
    <property type="match status" value="1"/>
</dbReference>
<dbReference type="InterPro" id="IPR011650">
    <property type="entry name" value="Peptidase_M20_dimer"/>
</dbReference>
<keyword evidence="14" id="KW-1185">Reference proteome</keyword>
<dbReference type="InterPro" id="IPR036264">
    <property type="entry name" value="Bact_exopeptidase_dim_dom"/>
</dbReference>
<dbReference type="FunFam" id="3.40.630.10:FF:000019">
    <property type="entry name" value="Aminoacylase 1"/>
    <property type="match status" value="1"/>
</dbReference>
<dbReference type="Gene3D" id="3.30.70.360">
    <property type="match status" value="1"/>
</dbReference>